<evidence type="ECO:0000313" key="2">
    <source>
        <dbReference type="EMBL" id="ETK12187.1"/>
    </source>
</evidence>
<feature type="transmembrane region" description="Helical" evidence="1">
    <location>
        <begin position="50"/>
        <end position="70"/>
    </location>
</feature>
<reference evidence="2 3" key="1">
    <citation type="submission" date="2013-11" db="EMBL/GenBank/DDBJ databases">
        <title>Single cell genomics of uncultured Tannerella BU063 (oral taxon 286).</title>
        <authorList>
            <person name="Beall C.J."/>
            <person name="Campbell A.G."/>
            <person name="Griffen A.L."/>
            <person name="Podar M."/>
            <person name="Leys E.J."/>
        </authorList>
    </citation>
    <scope>NUCLEOTIDE SEQUENCE [LARGE SCALE GENOMIC DNA]</scope>
    <source>
        <strain evidence="2">Cell 8/11</strain>
    </source>
</reference>
<comment type="caution">
    <text evidence="2">The sequence shown here is derived from an EMBL/GenBank/DDBJ whole genome shotgun (WGS) entry which is preliminary data.</text>
</comment>
<organism evidence="2 3">
    <name type="scientific">Tannerella sp. oral taxon BU063 isolate Cell 8/11</name>
    <dbReference type="NCBI Taxonomy" id="1411915"/>
    <lineage>
        <taxon>Bacteria</taxon>
        <taxon>Pseudomonadati</taxon>
        <taxon>Bacteroidota</taxon>
        <taxon>Bacteroidia</taxon>
        <taxon>Bacteroidales</taxon>
        <taxon>Tannerellaceae</taxon>
        <taxon>Tannerella</taxon>
    </lineage>
</organism>
<gene>
    <name evidence="2" type="ORF">T235_11255</name>
</gene>
<evidence type="ECO:0000313" key="3">
    <source>
        <dbReference type="Proteomes" id="UP000034980"/>
    </source>
</evidence>
<accession>W2D0M3</accession>
<dbReference type="InterPro" id="IPR025407">
    <property type="entry name" value="DUF4133"/>
</dbReference>
<dbReference type="AlphaFoldDB" id="W2D0M3"/>
<evidence type="ECO:0000256" key="1">
    <source>
        <dbReference type="SAM" id="Phobius"/>
    </source>
</evidence>
<keyword evidence="1" id="KW-0472">Membrane</keyword>
<sequence length="112" mass="12768">LMASWEINKGVGRTVEFKGLKAQYLFLFAGGLLATFLLVVVCYMCGMDQYLCLGLGATGATLVVWQTFALNRRFGRYGLMKRAAVRMHPRYLLNRRSVRHILHCLKSTRKHS</sequence>
<dbReference type="Proteomes" id="UP000034980">
    <property type="component" value="Unassembled WGS sequence"/>
</dbReference>
<dbReference type="Pfam" id="PF13571">
    <property type="entry name" value="DUF4133"/>
    <property type="match status" value="1"/>
</dbReference>
<proteinExistence type="predicted"/>
<feature type="non-terminal residue" evidence="2">
    <location>
        <position position="1"/>
    </location>
</feature>
<protein>
    <submittedName>
        <fullName evidence="2">Conjugal transfer protein TraF</fullName>
    </submittedName>
</protein>
<name>W2D0M3_9BACT</name>
<dbReference type="EMBL" id="AYYF01001342">
    <property type="protein sequence ID" value="ETK12187.1"/>
    <property type="molecule type" value="Genomic_DNA"/>
</dbReference>
<keyword evidence="1" id="KW-1133">Transmembrane helix</keyword>
<dbReference type="PATRIC" id="fig|1411915.3.peg.1174"/>
<feature type="transmembrane region" description="Helical" evidence="1">
    <location>
        <begin position="24"/>
        <end position="43"/>
    </location>
</feature>
<keyword evidence="1" id="KW-0812">Transmembrane</keyword>